<dbReference type="GO" id="GO:0045180">
    <property type="term" value="C:basal cortex"/>
    <property type="evidence" value="ECO:0007669"/>
    <property type="project" value="TreeGrafter"/>
</dbReference>
<dbReference type="Pfam" id="PF00169">
    <property type="entry name" value="PH"/>
    <property type="match status" value="1"/>
</dbReference>
<dbReference type="GeneID" id="108256156"/>
<name>A0A9F7QXB8_ICTPU</name>
<accession>A0A9F7QXB8</accession>
<evidence type="ECO:0000256" key="6">
    <source>
        <dbReference type="SAM" id="Coils"/>
    </source>
</evidence>
<dbReference type="PROSITE" id="PS50003">
    <property type="entry name" value="PH_DOMAIN"/>
    <property type="match status" value="1"/>
</dbReference>
<feature type="compositionally biased region" description="Polar residues" evidence="7">
    <location>
        <begin position="595"/>
        <end position="604"/>
    </location>
</feature>
<feature type="region of interest" description="Disordered" evidence="7">
    <location>
        <begin position="264"/>
        <end position="380"/>
    </location>
</feature>
<dbReference type="InterPro" id="IPR008984">
    <property type="entry name" value="SMAD_FHA_dom_sf"/>
</dbReference>
<dbReference type="Gene3D" id="2.60.200.20">
    <property type="match status" value="1"/>
</dbReference>
<keyword evidence="9" id="KW-1185">Reference proteome</keyword>
<dbReference type="SMART" id="SM00233">
    <property type="entry name" value="PH"/>
    <property type="match status" value="1"/>
</dbReference>
<dbReference type="InterPro" id="IPR000253">
    <property type="entry name" value="FHA_dom"/>
</dbReference>
<evidence type="ECO:0000313" key="10">
    <source>
        <dbReference type="RefSeq" id="XP_053530721.1"/>
    </source>
</evidence>
<dbReference type="PANTHER" id="PTHR12156:SF21">
    <property type="entry name" value="PLECKSTRIN HOMOLOGY-LIKE DOMAIN FAMILY B MEMBER 2"/>
    <property type="match status" value="1"/>
</dbReference>
<dbReference type="SUPFAM" id="SSF49879">
    <property type="entry name" value="SMAD/FHA domain"/>
    <property type="match status" value="1"/>
</dbReference>
<feature type="region of interest" description="Disordered" evidence="7">
    <location>
        <begin position="1"/>
        <end position="40"/>
    </location>
</feature>
<dbReference type="InterPro" id="IPR052212">
    <property type="entry name" value="PH-like_domain"/>
</dbReference>
<keyword evidence="1" id="KW-0488">Methylation</keyword>
<feature type="compositionally biased region" description="Low complexity" evidence="7">
    <location>
        <begin position="990"/>
        <end position="1004"/>
    </location>
</feature>
<evidence type="ECO:0000256" key="7">
    <source>
        <dbReference type="SAM" id="MobiDB-lite"/>
    </source>
</evidence>
<dbReference type="Proteomes" id="UP000221080">
    <property type="component" value="Chromosome 23"/>
</dbReference>
<dbReference type="CDD" id="cd14673">
    <property type="entry name" value="PH_PHLDB1_2"/>
    <property type="match status" value="1"/>
</dbReference>
<feature type="coiled-coil region" evidence="6">
    <location>
        <begin position="669"/>
        <end position="774"/>
    </location>
</feature>
<evidence type="ECO:0000256" key="3">
    <source>
        <dbReference type="ARBA" id="ARBA00023054"/>
    </source>
</evidence>
<evidence type="ECO:0000256" key="1">
    <source>
        <dbReference type="ARBA" id="ARBA00022481"/>
    </source>
</evidence>
<feature type="region of interest" description="Disordered" evidence="7">
    <location>
        <begin position="412"/>
        <end position="476"/>
    </location>
</feature>
<dbReference type="CTD" id="560668"/>
<dbReference type="CDD" id="cd22713">
    <property type="entry name" value="FHA_PHLB1"/>
    <property type="match status" value="1"/>
</dbReference>
<feature type="region of interest" description="Disordered" evidence="7">
    <location>
        <begin position="504"/>
        <end position="545"/>
    </location>
</feature>
<feature type="compositionally biased region" description="Low complexity" evidence="7">
    <location>
        <begin position="238"/>
        <end position="251"/>
    </location>
</feature>
<dbReference type="SUPFAM" id="SSF50729">
    <property type="entry name" value="PH domain-like"/>
    <property type="match status" value="1"/>
</dbReference>
<feature type="region of interest" description="Disordered" evidence="7">
    <location>
        <begin position="978"/>
        <end position="1009"/>
    </location>
</feature>
<feature type="compositionally biased region" description="Polar residues" evidence="7">
    <location>
        <begin position="272"/>
        <end position="281"/>
    </location>
</feature>
<dbReference type="InterPro" id="IPR037810">
    <property type="entry name" value="PHLDB1/2/3_PH"/>
</dbReference>
<dbReference type="GO" id="GO:0070507">
    <property type="term" value="P:regulation of microtubule cytoskeleton organization"/>
    <property type="evidence" value="ECO:0007669"/>
    <property type="project" value="TreeGrafter"/>
</dbReference>
<feature type="compositionally biased region" description="Polar residues" evidence="7">
    <location>
        <begin position="19"/>
        <end position="31"/>
    </location>
</feature>
<dbReference type="Gene3D" id="2.30.29.30">
    <property type="entry name" value="Pleckstrin-homology domain (PH domain)/Phosphotyrosine-binding domain (PTB)"/>
    <property type="match status" value="1"/>
</dbReference>
<dbReference type="InterPro" id="IPR001849">
    <property type="entry name" value="PH_domain"/>
</dbReference>
<dbReference type="PANTHER" id="PTHR12156">
    <property type="entry name" value="PLECKSTRIN HOMOLOGY-LIKE DOMAIN, FAMILY B, MEMBER 3"/>
    <property type="match status" value="1"/>
</dbReference>
<dbReference type="InterPro" id="IPR011993">
    <property type="entry name" value="PH-like_dom_sf"/>
</dbReference>
<feature type="compositionally biased region" description="Polar residues" evidence="7">
    <location>
        <begin position="215"/>
        <end position="232"/>
    </location>
</feature>
<dbReference type="RefSeq" id="XP_053530721.1">
    <property type="nucleotide sequence ID" value="XM_053674746.1"/>
</dbReference>
<dbReference type="Pfam" id="PF00498">
    <property type="entry name" value="FHA"/>
    <property type="match status" value="1"/>
</dbReference>
<sequence>MMTGIGSASDAERDRSDSTLQPESDQNLTPPKSSPLDLIDTGKGLKVQSTAPHLVSLGSGRLSVAITVLPLKEGITRIGRDDAAVPQDITIQGPGIEAEHCVIENRGGVVTLDPCGHLCSLDGVPVTTPTQLTQGYSLCLGKSYFFRFNHPEEASRMKSMLPQKSPVSPLVYSTDYMKFSSDFSPSGPSSRGVRSVSELRELMDTLQRKKQALENSLRTNGDSSPSYFSMTQSPPSTPNSLSVLTSSSPISPYQDQARRLYTSDRPPLSCKVPTQSSNSVPASPRRSDQRDYNSSFPPLRPMTRNQSQDSLLASSDGRRGQTSSSLLTMWNGSASAASDALPPTPGSGSGAASMPSSPRLARRLQPEEAGRPIPVPRQRKYSAGSLTGMGIAAHSRSLPRLYRSVESQLAPLTRPWPRSSPTPESSHQNGHSEVISISLSTRSLSKQAPTRPEVTMPSGDATSPRQAKKMSLTSSSSYSDLEKQALCMSSPAFELGLGERRQSFGKAGISPQGGFRERKGSISSLSGKEELQDYHQRQRDERLREQEVERLERQRLETILSLCSERNQSGSAVADLQKINKELEKLQVTEDESMFSDSTQNGYSSGVPGLESQVSEEHQVRQRRSSGQRDVRAESPAGSLHGSAPTPSPRQSRNNKAPEDEEVRLKQEVTRIEEERIQVLNNMEELEQKIKELDNQMDESVQEMEVERALLEGEQESEAAQLQQEKEALEQLKDKMADMEKRVQVEKSQDKAQLDAERVKLERLAEVLSEQRAQLNTCPEALKEQLVLQLSRDAETLEVETKRFEDLEFQQLERESRQDEEKETQTQQVLREIAEYQRSTVTRKEKMLALKKQSTQIIQQAQKEKESFLKEKNNLQMMLQREKENLNNLEKKYGELTGGRSFPVNPLSMKEDSSLLADVCQPCSELSHTHHLSLLPVDIVAFSCLFSFLSIKSAEGYVTVSEINELYAKLGVETSHAPFNLNAPERPDSGSDPSPSPEDGSAPSGEDELCVSSCSRSALKPVSVHWPEEMVTFLGPSPPLPPPLPAKKHSRHRQHFRSLEERKRLGKEGHMCDTLPRKKSQAAIGFQYNCATLGRNTPPKSHLPLAQSSSCGSVLNRVLTVSPKDADARRLHKGHSQQLVGEDHRSRLTELGGRAASQSNVFLDSMGYRDNGFDTFSVDSSDSMETSISACSPDNISSASTSNVAKIEEMERLLREAQAEKHRLLEHREREMEVRRQALEEERRRREDLEKRLQEETSRRQKLIEREVKLREKQRAQSRPLTRYLPVRKDDFDLRGHIESAGHNIETCYHISITEKTCRGFLIKMGGKIKTWKKRWFVFDRNRRTLSYYADKHEAKLKGVIYFQAIEEVYYDHLKNAHKSPNPSLTFSVKTHDRVYYMVAPSPEAMRIWMDVIVTGAEGYTQFMI</sequence>
<feature type="compositionally biased region" description="Polar residues" evidence="7">
    <location>
        <begin position="303"/>
        <end position="313"/>
    </location>
</feature>
<feature type="domain" description="PH" evidence="8">
    <location>
        <begin position="1315"/>
        <end position="1418"/>
    </location>
</feature>
<feature type="region of interest" description="Disordered" evidence="7">
    <location>
        <begin position="590"/>
        <end position="667"/>
    </location>
</feature>
<keyword evidence="2" id="KW-0597">Phosphoprotein</keyword>
<organism evidence="9 10">
    <name type="scientific">Ictalurus punctatus</name>
    <name type="common">Channel catfish</name>
    <name type="synonym">Silurus punctatus</name>
    <dbReference type="NCBI Taxonomy" id="7998"/>
    <lineage>
        <taxon>Eukaryota</taxon>
        <taxon>Metazoa</taxon>
        <taxon>Chordata</taxon>
        <taxon>Craniata</taxon>
        <taxon>Vertebrata</taxon>
        <taxon>Euteleostomi</taxon>
        <taxon>Actinopterygii</taxon>
        <taxon>Neopterygii</taxon>
        <taxon>Teleostei</taxon>
        <taxon>Ostariophysi</taxon>
        <taxon>Siluriformes</taxon>
        <taxon>Ictaluridae</taxon>
        <taxon>Ictalurus</taxon>
    </lineage>
</organism>
<reference evidence="9" key="1">
    <citation type="journal article" date="2016" name="Nat. Commun.">
        <title>The channel catfish genome sequence provides insights into the evolution of scale formation in teleosts.</title>
        <authorList>
            <person name="Liu Z."/>
            <person name="Liu S."/>
            <person name="Yao J."/>
            <person name="Bao L."/>
            <person name="Zhang J."/>
            <person name="Li Y."/>
            <person name="Jiang C."/>
            <person name="Sun L."/>
            <person name="Wang R."/>
            <person name="Zhang Y."/>
            <person name="Zhou T."/>
            <person name="Zeng Q."/>
            <person name="Fu Q."/>
            <person name="Gao S."/>
            <person name="Li N."/>
            <person name="Koren S."/>
            <person name="Jiang Y."/>
            <person name="Zimin A."/>
            <person name="Xu P."/>
            <person name="Phillippy A.M."/>
            <person name="Geng X."/>
            <person name="Song L."/>
            <person name="Sun F."/>
            <person name="Li C."/>
            <person name="Wang X."/>
            <person name="Chen A."/>
            <person name="Jin Y."/>
            <person name="Yuan Z."/>
            <person name="Yang Y."/>
            <person name="Tan S."/>
            <person name="Peatman E."/>
            <person name="Lu J."/>
            <person name="Qin Z."/>
            <person name="Dunham R."/>
            <person name="Li Z."/>
            <person name="Sonstegard T."/>
            <person name="Feng J."/>
            <person name="Danzmann R.G."/>
            <person name="Schroeder S."/>
            <person name="Scheffler B."/>
            <person name="Duke M.V."/>
            <person name="Ballard L."/>
            <person name="Kucuktas H."/>
            <person name="Kaltenboeck L."/>
            <person name="Liu H."/>
            <person name="Armbruster J."/>
            <person name="Xie Y."/>
            <person name="Kirby M.L."/>
            <person name="Tian Y."/>
            <person name="Flanagan M.E."/>
            <person name="Mu W."/>
            <person name="Waldbieser G.C."/>
        </authorList>
    </citation>
    <scope>NUCLEOTIDE SEQUENCE [LARGE SCALE GENOMIC DNA]</scope>
    <source>
        <strain evidence="9">SDA103</strain>
    </source>
</reference>
<evidence type="ECO:0000256" key="4">
    <source>
        <dbReference type="ARBA" id="ARBA00069090"/>
    </source>
</evidence>
<feature type="region of interest" description="Disordered" evidence="7">
    <location>
        <begin position="215"/>
        <end position="251"/>
    </location>
</feature>
<feature type="compositionally biased region" description="Basic and acidic residues" evidence="7">
    <location>
        <begin position="527"/>
        <end position="545"/>
    </location>
</feature>
<gene>
    <name evidence="10" type="primary">phldb2b</name>
</gene>
<feature type="compositionally biased region" description="Polar residues" evidence="7">
    <location>
        <begin position="320"/>
        <end position="336"/>
    </location>
</feature>
<evidence type="ECO:0000313" key="9">
    <source>
        <dbReference type="Proteomes" id="UP000221080"/>
    </source>
</evidence>
<dbReference type="FunFam" id="2.60.200.20:FF:000004">
    <property type="entry name" value="pleckstrin homology-like domain family B member 1 isoform X1"/>
    <property type="match status" value="1"/>
</dbReference>
<evidence type="ECO:0000259" key="8">
    <source>
        <dbReference type="PROSITE" id="PS50003"/>
    </source>
</evidence>
<feature type="coiled-coil region" evidence="6">
    <location>
        <begin position="844"/>
        <end position="899"/>
    </location>
</feature>
<proteinExistence type="predicted"/>
<reference evidence="10" key="2">
    <citation type="submission" date="2025-08" db="UniProtKB">
        <authorList>
            <consortium name="RefSeq"/>
        </authorList>
    </citation>
    <scope>IDENTIFICATION</scope>
    <source>
        <tissue evidence="10">Blood</tissue>
    </source>
</reference>
<keyword evidence="3 6" id="KW-0175">Coiled coil</keyword>
<protein>
    <recommendedName>
        <fullName evidence="4">Pleckstrin homology-like domain family B member 1</fullName>
    </recommendedName>
    <alternativeName>
        <fullName evidence="5">Protein LL5-alpha</fullName>
    </alternativeName>
</protein>
<dbReference type="FunFam" id="2.30.29.30:FF:000006">
    <property type="entry name" value="Pleckstrin homology like domain family B member 1"/>
    <property type="match status" value="1"/>
</dbReference>
<evidence type="ECO:0000256" key="2">
    <source>
        <dbReference type="ARBA" id="ARBA00022553"/>
    </source>
</evidence>
<feature type="coiled-coil region" evidence="6">
    <location>
        <begin position="1207"/>
        <end position="1273"/>
    </location>
</feature>
<evidence type="ECO:0000256" key="5">
    <source>
        <dbReference type="ARBA" id="ARBA00077655"/>
    </source>
</evidence>
<feature type="compositionally biased region" description="Polar residues" evidence="7">
    <location>
        <begin position="419"/>
        <end position="448"/>
    </location>
</feature>